<gene>
    <name evidence="1" type="ORF">K3G42_030666</name>
</gene>
<name>A0ACB8FJG1_9SAUR</name>
<reference evidence="1" key="1">
    <citation type="submission" date="2021-08" db="EMBL/GenBank/DDBJ databases">
        <title>The first chromosome-level gecko genome reveals the dynamic sex chromosomes of Neotropical dwarf geckos (Sphaerodactylidae: Sphaerodactylus).</title>
        <authorList>
            <person name="Pinto B.J."/>
            <person name="Keating S.E."/>
            <person name="Gamble T."/>
        </authorList>
    </citation>
    <scope>NUCLEOTIDE SEQUENCE</scope>
    <source>
        <strain evidence="1">TG3544</strain>
    </source>
</reference>
<accession>A0ACB8FJG1</accession>
<evidence type="ECO:0000313" key="1">
    <source>
        <dbReference type="EMBL" id="KAH8005670.1"/>
    </source>
</evidence>
<dbReference type="Proteomes" id="UP000827872">
    <property type="component" value="Linkage Group LG04"/>
</dbReference>
<sequence>MPARAAAGAAVASAAAGGGGAAGAQQGAIGPALGRGAPAAAAALRARRRSWPPGRERRSGRRLPQAPAGDGRRRPPASSGGMELGKMAQVCWTLLVLRILLAESAFLHGPERSYPILNIAVILGRTQHLTERDLRGLWTGEMAANFTLEVNVVPLLVNQTDPKSIITNVCDLMSGTKVHGVVFGDDTDQEAVAQILDFISSQAFIPILGIHGGSSMIMAEKVGGNPSSTA</sequence>
<dbReference type="EMBL" id="CM037617">
    <property type="protein sequence ID" value="KAH8005670.1"/>
    <property type="molecule type" value="Genomic_DNA"/>
</dbReference>
<organism evidence="1 2">
    <name type="scientific">Sphaerodactylus townsendi</name>
    <dbReference type="NCBI Taxonomy" id="933632"/>
    <lineage>
        <taxon>Eukaryota</taxon>
        <taxon>Metazoa</taxon>
        <taxon>Chordata</taxon>
        <taxon>Craniata</taxon>
        <taxon>Vertebrata</taxon>
        <taxon>Euteleostomi</taxon>
        <taxon>Lepidosauria</taxon>
        <taxon>Squamata</taxon>
        <taxon>Bifurcata</taxon>
        <taxon>Gekkota</taxon>
        <taxon>Sphaerodactylidae</taxon>
        <taxon>Sphaerodactylus</taxon>
    </lineage>
</organism>
<proteinExistence type="predicted"/>
<evidence type="ECO:0000313" key="2">
    <source>
        <dbReference type="Proteomes" id="UP000827872"/>
    </source>
</evidence>
<keyword evidence="2" id="KW-1185">Reference proteome</keyword>
<protein>
    <submittedName>
        <fullName evidence="1">Uncharacterized protein</fullName>
    </submittedName>
</protein>
<comment type="caution">
    <text evidence="1">The sequence shown here is derived from an EMBL/GenBank/DDBJ whole genome shotgun (WGS) entry which is preliminary data.</text>
</comment>